<comment type="caution">
    <text evidence="1">The sequence shown here is derived from an EMBL/GenBank/DDBJ whole genome shotgun (WGS) entry which is preliminary data.</text>
</comment>
<dbReference type="AlphaFoldDB" id="A0A4S3PKL5"/>
<keyword evidence="2" id="KW-1185">Reference proteome</keyword>
<evidence type="ECO:0000313" key="1">
    <source>
        <dbReference type="EMBL" id="THE09949.1"/>
    </source>
</evidence>
<organism evidence="1 2">
    <name type="scientific">Bacillus timonensis</name>
    <dbReference type="NCBI Taxonomy" id="1033734"/>
    <lineage>
        <taxon>Bacteria</taxon>
        <taxon>Bacillati</taxon>
        <taxon>Bacillota</taxon>
        <taxon>Bacilli</taxon>
        <taxon>Bacillales</taxon>
        <taxon>Bacillaceae</taxon>
        <taxon>Bacillus</taxon>
    </lineage>
</organism>
<gene>
    <name evidence="1" type="ORF">E1I69_20495</name>
</gene>
<dbReference type="Proteomes" id="UP000306477">
    <property type="component" value="Unassembled WGS sequence"/>
</dbReference>
<protein>
    <submittedName>
        <fullName evidence="1">Uncharacterized protein</fullName>
    </submittedName>
</protein>
<proteinExistence type="predicted"/>
<dbReference type="OrthoDB" id="2647283at2"/>
<accession>A0A4S3PKL5</accession>
<evidence type="ECO:0000313" key="2">
    <source>
        <dbReference type="Proteomes" id="UP000306477"/>
    </source>
</evidence>
<name>A0A4S3PKL5_9BACI</name>
<sequence length="131" mass="14894">MEVLKVLNKFKNALTNENSLYLGDKKVEVKKLTPAMWKKLFSTIDQLPGLIVQVLLAPKENFYPYVVQACEIAMDEVVQIVSVLSGIDQEYLNKNAGLDEIIKYLVRTIQKNNLQDTVKNVKSLLPQKAKE</sequence>
<dbReference type="EMBL" id="SLUB01000058">
    <property type="protein sequence ID" value="THE09949.1"/>
    <property type="molecule type" value="Genomic_DNA"/>
</dbReference>
<reference evidence="1 2" key="1">
    <citation type="journal article" date="2019" name="Indoor Air">
        <title>Impacts of indoor surface finishes on bacterial viability.</title>
        <authorList>
            <person name="Hu J."/>
            <person name="Maamar S.B."/>
            <person name="Glawe A.J."/>
            <person name="Gottel N."/>
            <person name="Gilbert J.A."/>
            <person name="Hartmann E.M."/>
        </authorList>
    </citation>
    <scope>NUCLEOTIDE SEQUENCE [LARGE SCALE GENOMIC DNA]</scope>
    <source>
        <strain evidence="1 2">AF060A6</strain>
    </source>
</reference>